<accession>X1G4S5</accession>
<comment type="caution">
    <text evidence="1">The sequence shown here is derived from an EMBL/GenBank/DDBJ whole genome shotgun (WGS) entry which is preliminary data.</text>
</comment>
<name>X1G4S5_9ZZZZ</name>
<protein>
    <submittedName>
        <fullName evidence="1">Uncharacterized protein</fullName>
    </submittedName>
</protein>
<proteinExistence type="predicted"/>
<dbReference type="AlphaFoldDB" id="X1G4S5"/>
<dbReference type="EMBL" id="BARU01005450">
    <property type="protein sequence ID" value="GAH36554.1"/>
    <property type="molecule type" value="Genomic_DNA"/>
</dbReference>
<gene>
    <name evidence="1" type="ORF">S03H2_10616</name>
</gene>
<evidence type="ECO:0000313" key="1">
    <source>
        <dbReference type="EMBL" id="GAH36554.1"/>
    </source>
</evidence>
<reference evidence="1" key="1">
    <citation type="journal article" date="2014" name="Front. Microbiol.">
        <title>High frequency of phylogenetically diverse reductive dehalogenase-homologous genes in deep subseafloor sedimentary metagenomes.</title>
        <authorList>
            <person name="Kawai M."/>
            <person name="Futagami T."/>
            <person name="Toyoda A."/>
            <person name="Takaki Y."/>
            <person name="Nishi S."/>
            <person name="Hori S."/>
            <person name="Arai W."/>
            <person name="Tsubouchi T."/>
            <person name="Morono Y."/>
            <person name="Uchiyama I."/>
            <person name="Ito T."/>
            <person name="Fujiyama A."/>
            <person name="Inagaki F."/>
            <person name="Takami H."/>
        </authorList>
    </citation>
    <scope>NUCLEOTIDE SEQUENCE</scope>
    <source>
        <strain evidence="1">Expedition CK06-06</strain>
    </source>
</reference>
<organism evidence="1">
    <name type="scientific">marine sediment metagenome</name>
    <dbReference type="NCBI Taxonomy" id="412755"/>
    <lineage>
        <taxon>unclassified sequences</taxon>
        <taxon>metagenomes</taxon>
        <taxon>ecological metagenomes</taxon>
    </lineage>
</organism>
<feature type="non-terminal residue" evidence="1">
    <location>
        <position position="1"/>
    </location>
</feature>
<sequence>FTVLDNMDSLWAGTIKEALKMVKERAWSKAEAIKWLTPAMTLTVPTEFEPEIEDRLSEEQRQVVLDTYARINVLRGEYLERIVSNAAVEAAVERERKKIGVAKKYFVNWTWTEAEAKDYLYKAEIEPVHATALIEDWTPDRDAEEKLPSVSMLEELLRLQKMSVKQFRQVLRDKRYPDRTIDMILATQERLPTRSMLEDFWEDDRLSDNEYILRMTQLGYSPDTAHESLAMLKIPPEKSRLDELWRNRSVTDDEYVTRLIVLGYSRERARADLLKLKGR</sequence>